<evidence type="ECO:0000256" key="10">
    <source>
        <dbReference type="RuleBase" id="RU004181"/>
    </source>
</evidence>
<dbReference type="EMBL" id="JAQNDN010000023">
    <property type="protein sequence ID" value="MDC0673915.1"/>
    <property type="molecule type" value="Genomic_DNA"/>
</dbReference>
<keyword evidence="6 9" id="KW-0378">Hydrolase</keyword>
<gene>
    <name evidence="9 11" type="primary">lspA</name>
    <name evidence="11" type="ORF">POL58_39585</name>
</gene>
<keyword evidence="7 9" id="KW-1133">Transmembrane helix</keyword>
<name>A0ABT5BJZ1_9BACT</name>
<comment type="catalytic activity">
    <reaction evidence="9">
        <text>Release of signal peptides from bacterial membrane prolipoproteins. Hydrolyzes -Xaa-Yaa-Zaa-|-(S,diacylglyceryl)Cys-, in which Xaa is hydrophobic (preferably Leu), and Yaa (Ala or Ser) and Zaa (Gly or Ala) have small, neutral side chains.</text>
        <dbReference type="EC" id="3.4.23.36"/>
    </reaction>
</comment>
<evidence type="ECO:0000256" key="4">
    <source>
        <dbReference type="ARBA" id="ARBA00022692"/>
    </source>
</evidence>
<dbReference type="HAMAP" id="MF_00161">
    <property type="entry name" value="LspA"/>
    <property type="match status" value="1"/>
</dbReference>
<proteinExistence type="inferred from homology"/>
<dbReference type="NCBIfam" id="TIGR00077">
    <property type="entry name" value="lspA"/>
    <property type="match status" value="1"/>
</dbReference>
<evidence type="ECO:0000256" key="2">
    <source>
        <dbReference type="ARBA" id="ARBA00022475"/>
    </source>
</evidence>
<comment type="subcellular location">
    <subcellularLocation>
        <location evidence="9">Cell membrane</location>
        <topology evidence="9">Multi-pass membrane protein</topology>
    </subcellularLocation>
</comment>
<feature type="transmembrane region" description="Helical" evidence="9">
    <location>
        <begin position="100"/>
        <end position="117"/>
    </location>
</feature>
<evidence type="ECO:0000256" key="6">
    <source>
        <dbReference type="ARBA" id="ARBA00022801"/>
    </source>
</evidence>
<dbReference type="GO" id="GO:0004190">
    <property type="term" value="F:aspartic-type endopeptidase activity"/>
    <property type="evidence" value="ECO:0007669"/>
    <property type="project" value="UniProtKB-EC"/>
</dbReference>
<keyword evidence="5 9" id="KW-0064">Aspartyl protease</keyword>
<dbReference type="PANTHER" id="PTHR33695">
    <property type="entry name" value="LIPOPROTEIN SIGNAL PEPTIDASE"/>
    <property type="match status" value="1"/>
</dbReference>
<evidence type="ECO:0000313" key="11">
    <source>
        <dbReference type="EMBL" id="MDC0673915.1"/>
    </source>
</evidence>
<comment type="function">
    <text evidence="9">This protein specifically catalyzes the removal of signal peptides from prolipoproteins.</text>
</comment>
<accession>A0ABT5BJZ1</accession>
<sequence length="179" mass="19293">MAAPPEPTRGPRIALAAAIAGLSLGLDLWSKAWVWNNLRDQAAWKVSDKLLHFDFACNPGSAFGFLNDVDWARYFFIIITLAAVGYLVHLARTLPTTSRAAFIAIGLIAGGALGNLHDRLVRVYAGDYCVVDFIVVYIWPGKTWPAFNIADAVLVAGVLLFLLVLPRTEAPAGNASPST</sequence>
<dbReference type="PANTHER" id="PTHR33695:SF1">
    <property type="entry name" value="LIPOPROTEIN SIGNAL PEPTIDASE"/>
    <property type="match status" value="1"/>
</dbReference>
<evidence type="ECO:0000256" key="8">
    <source>
        <dbReference type="ARBA" id="ARBA00023136"/>
    </source>
</evidence>
<keyword evidence="8 9" id="KW-0472">Membrane</keyword>
<dbReference type="PRINTS" id="PR00781">
    <property type="entry name" value="LIPOSIGPTASE"/>
</dbReference>
<evidence type="ECO:0000256" key="1">
    <source>
        <dbReference type="ARBA" id="ARBA00006139"/>
    </source>
</evidence>
<feature type="transmembrane region" description="Helical" evidence="9">
    <location>
        <begin position="71"/>
        <end position="88"/>
    </location>
</feature>
<comment type="pathway">
    <text evidence="9">Protein modification; lipoprotein biosynthesis (signal peptide cleavage).</text>
</comment>
<comment type="caution">
    <text evidence="11">The sequence shown here is derived from an EMBL/GenBank/DDBJ whole genome shotgun (WGS) entry which is preliminary data.</text>
</comment>
<dbReference type="Proteomes" id="UP001217838">
    <property type="component" value="Unassembled WGS sequence"/>
</dbReference>
<feature type="active site" evidence="9">
    <location>
        <position position="132"/>
    </location>
</feature>
<organism evidence="11 12">
    <name type="scientific">Nannocystis radixulma</name>
    <dbReference type="NCBI Taxonomy" id="2995305"/>
    <lineage>
        <taxon>Bacteria</taxon>
        <taxon>Pseudomonadati</taxon>
        <taxon>Myxococcota</taxon>
        <taxon>Polyangia</taxon>
        <taxon>Nannocystales</taxon>
        <taxon>Nannocystaceae</taxon>
        <taxon>Nannocystis</taxon>
    </lineage>
</organism>
<reference evidence="11 12" key="1">
    <citation type="submission" date="2022-11" db="EMBL/GenBank/DDBJ databases">
        <title>Minimal conservation of predation-associated metabolite biosynthetic gene clusters underscores biosynthetic potential of Myxococcota including descriptions for ten novel species: Archangium lansinium sp. nov., Myxococcus landrumus sp. nov., Nannocystis bai.</title>
        <authorList>
            <person name="Ahearne A."/>
            <person name="Stevens C."/>
            <person name="Dowd S."/>
        </authorList>
    </citation>
    <scope>NUCLEOTIDE SEQUENCE [LARGE SCALE GENOMIC DNA]</scope>
    <source>
        <strain evidence="11 12">NCELM</strain>
    </source>
</reference>
<dbReference type="InterPro" id="IPR001872">
    <property type="entry name" value="Peptidase_A8"/>
</dbReference>
<keyword evidence="2 9" id="KW-1003">Cell membrane</keyword>
<evidence type="ECO:0000256" key="5">
    <source>
        <dbReference type="ARBA" id="ARBA00022750"/>
    </source>
</evidence>
<feature type="transmembrane region" description="Helical" evidence="9">
    <location>
        <begin position="12"/>
        <end position="30"/>
    </location>
</feature>
<feature type="active site" evidence="9">
    <location>
        <position position="151"/>
    </location>
</feature>
<evidence type="ECO:0000256" key="7">
    <source>
        <dbReference type="ARBA" id="ARBA00022989"/>
    </source>
</evidence>
<keyword evidence="3 9" id="KW-0645">Protease</keyword>
<dbReference type="Pfam" id="PF01252">
    <property type="entry name" value="Peptidase_A8"/>
    <property type="match status" value="1"/>
</dbReference>
<keyword evidence="4 9" id="KW-0812">Transmembrane</keyword>
<evidence type="ECO:0000256" key="3">
    <source>
        <dbReference type="ARBA" id="ARBA00022670"/>
    </source>
</evidence>
<keyword evidence="12" id="KW-1185">Reference proteome</keyword>
<evidence type="ECO:0000313" key="12">
    <source>
        <dbReference type="Proteomes" id="UP001217838"/>
    </source>
</evidence>
<dbReference type="RefSeq" id="WP_272007607.1">
    <property type="nucleotide sequence ID" value="NZ_JAQNDN010000023.1"/>
</dbReference>
<feature type="transmembrane region" description="Helical" evidence="9">
    <location>
        <begin position="146"/>
        <end position="165"/>
    </location>
</feature>
<dbReference type="EC" id="3.4.23.36" evidence="9"/>
<protein>
    <recommendedName>
        <fullName evidence="9">Lipoprotein signal peptidase</fullName>
        <ecNumber evidence="9">3.4.23.36</ecNumber>
    </recommendedName>
    <alternativeName>
        <fullName evidence="9">Prolipoprotein signal peptidase</fullName>
    </alternativeName>
    <alternativeName>
        <fullName evidence="9">Signal peptidase II</fullName>
        <shortName evidence="9">SPase II</shortName>
    </alternativeName>
</protein>
<comment type="similarity">
    <text evidence="1 9 10">Belongs to the peptidase A8 family.</text>
</comment>
<evidence type="ECO:0000256" key="9">
    <source>
        <dbReference type="HAMAP-Rule" id="MF_00161"/>
    </source>
</evidence>